<sequence length="59" mass="6287">TGIIIGGLPIGMGLLFMLINPDYMGLLFTTTVGRMMLVAAVVLEFLGAMSMKKILAIDI</sequence>
<comment type="caution">
    <text evidence="2">The sequence shown here is derived from an EMBL/GenBank/DDBJ whole genome shotgun (WGS) entry which is preliminary data.</text>
</comment>
<reference evidence="2" key="1">
    <citation type="journal article" date="2015" name="Nature">
        <title>Complex archaea that bridge the gap between prokaryotes and eukaryotes.</title>
        <authorList>
            <person name="Spang A."/>
            <person name="Saw J.H."/>
            <person name="Jorgensen S.L."/>
            <person name="Zaremba-Niedzwiedzka K."/>
            <person name="Martijn J."/>
            <person name="Lind A.E."/>
            <person name="van Eijk R."/>
            <person name="Schleper C."/>
            <person name="Guy L."/>
            <person name="Ettema T.J."/>
        </authorList>
    </citation>
    <scope>NUCLEOTIDE SEQUENCE</scope>
</reference>
<name>A0A0F8Z1R6_9ZZZZ</name>
<evidence type="ECO:0000256" key="1">
    <source>
        <dbReference type="SAM" id="Phobius"/>
    </source>
</evidence>
<keyword evidence="1" id="KW-0472">Membrane</keyword>
<dbReference type="AlphaFoldDB" id="A0A0F8Z1R6"/>
<gene>
    <name evidence="2" type="ORF">LCGC14_2827910</name>
</gene>
<dbReference type="EMBL" id="LAZR01053780">
    <property type="protein sequence ID" value="KKK79995.1"/>
    <property type="molecule type" value="Genomic_DNA"/>
</dbReference>
<keyword evidence="1" id="KW-0812">Transmembrane</keyword>
<keyword evidence="1" id="KW-1133">Transmembrane helix</keyword>
<organism evidence="2">
    <name type="scientific">marine sediment metagenome</name>
    <dbReference type="NCBI Taxonomy" id="412755"/>
    <lineage>
        <taxon>unclassified sequences</taxon>
        <taxon>metagenomes</taxon>
        <taxon>ecological metagenomes</taxon>
    </lineage>
</organism>
<proteinExistence type="predicted"/>
<feature type="non-terminal residue" evidence="2">
    <location>
        <position position="1"/>
    </location>
</feature>
<protein>
    <submittedName>
        <fullName evidence="2">Uncharacterized protein</fullName>
    </submittedName>
</protein>
<feature type="transmembrane region" description="Helical" evidence="1">
    <location>
        <begin position="23"/>
        <end position="46"/>
    </location>
</feature>
<evidence type="ECO:0000313" key="2">
    <source>
        <dbReference type="EMBL" id="KKK79995.1"/>
    </source>
</evidence>
<accession>A0A0F8Z1R6</accession>